<protein>
    <submittedName>
        <fullName evidence="2">Uncharacterized protein</fullName>
    </submittedName>
</protein>
<feature type="region of interest" description="Disordered" evidence="1">
    <location>
        <begin position="204"/>
        <end position="230"/>
    </location>
</feature>
<reference evidence="2" key="1">
    <citation type="journal article" date="2019" name="Environ. Microbiol.">
        <title>Fungal ecological strategies reflected in gene transcription - a case study of two litter decomposers.</title>
        <authorList>
            <person name="Barbi F."/>
            <person name="Kohler A."/>
            <person name="Barry K."/>
            <person name="Baskaran P."/>
            <person name="Daum C."/>
            <person name="Fauchery L."/>
            <person name="Ihrmark K."/>
            <person name="Kuo A."/>
            <person name="LaButti K."/>
            <person name="Lipzen A."/>
            <person name="Morin E."/>
            <person name="Grigoriev I.V."/>
            <person name="Henrissat B."/>
            <person name="Lindahl B."/>
            <person name="Martin F."/>
        </authorList>
    </citation>
    <scope>NUCLEOTIDE SEQUENCE</scope>
    <source>
        <strain evidence="2">JB14</strain>
    </source>
</reference>
<keyword evidence="3" id="KW-1185">Reference proteome</keyword>
<sequence>MMDVYMTETATLCCAGFVSGLHWSQSVNVRCACFNDGGIYWFEVIPQSLSYSALLQRRVQLTIHLLIDLTFKTTPVRYGENSSNGQGICSRQGRKPVVPKPRVYQARQYSQRRLAPSEGWHLLKAYLDGEKHAYAKVVSDFLKAVSQLELEKAFGEIMGCEDDDEEGQKVLQAMLQTKLAESETQEGPKIPKRKTTFHPKFFEEDSASRRPICDPTPFSPAHSSSPTATPGTACPYHTMGLPSSSIPPTSPCPIPSVSGHSLSTLEKPESLLLEEVDNVIHLDGHEQALPNDQGSVASNKPDDPGHSTAVVKSNRALEISVASNKGEGEGEGEREGEREGKEKGKGKGKGKKGDDISKVPEDDVDEPSGQSGEENEEMDKKRGRLSKELKAQALVLRQQYHGDLEALAVKEEKTAADSASLMQKITISVAARFAKDHDNL</sequence>
<gene>
    <name evidence="2" type="ORF">BT96DRAFT_942213</name>
</gene>
<feature type="compositionally biased region" description="Basic and acidic residues" evidence="1">
    <location>
        <begin position="326"/>
        <end position="361"/>
    </location>
</feature>
<dbReference type="EMBL" id="ML769526">
    <property type="protein sequence ID" value="KAE9395689.1"/>
    <property type="molecule type" value="Genomic_DNA"/>
</dbReference>
<accession>A0A6A4HBK1</accession>
<feature type="region of interest" description="Disordered" evidence="1">
    <location>
        <begin position="288"/>
        <end position="385"/>
    </location>
</feature>
<organism evidence="2 3">
    <name type="scientific">Gymnopus androsaceus JB14</name>
    <dbReference type="NCBI Taxonomy" id="1447944"/>
    <lineage>
        <taxon>Eukaryota</taxon>
        <taxon>Fungi</taxon>
        <taxon>Dikarya</taxon>
        <taxon>Basidiomycota</taxon>
        <taxon>Agaricomycotina</taxon>
        <taxon>Agaricomycetes</taxon>
        <taxon>Agaricomycetidae</taxon>
        <taxon>Agaricales</taxon>
        <taxon>Marasmiineae</taxon>
        <taxon>Omphalotaceae</taxon>
        <taxon>Gymnopus</taxon>
    </lineage>
</organism>
<feature type="compositionally biased region" description="Low complexity" evidence="1">
    <location>
        <begin position="215"/>
        <end position="230"/>
    </location>
</feature>
<evidence type="ECO:0000313" key="3">
    <source>
        <dbReference type="Proteomes" id="UP000799118"/>
    </source>
</evidence>
<evidence type="ECO:0000256" key="1">
    <source>
        <dbReference type="SAM" id="MobiDB-lite"/>
    </source>
</evidence>
<dbReference type="AlphaFoldDB" id="A0A6A4HBK1"/>
<proteinExistence type="predicted"/>
<evidence type="ECO:0000313" key="2">
    <source>
        <dbReference type="EMBL" id="KAE9395689.1"/>
    </source>
</evidence>
<dbReference type="Proteomes" id="UP000799118">
    <property type="component" value="Unassembled WGS sequence"/>
</dbReference>
<feature type="region of interest" description="Disordered" evidence="1">
    <location>
        <begin position="242"/>
        <end position="262"/>
    </location>
</feature>
<name>A0A6A4HBK1_9AGAR</name>